<gene>
    <name evidence="1" type="ORF">O0236_008490</name>
</gene>
<name>A0ACD5DDF9_9LACO</name>
<reference evidence="1" key="1">
    <citation type="submission" date="2024-08" db="EMBL/GenBank/DDBJ databases">
        <title>Lentilactobacillus sp. nov., isolated from tree bark.</title>
        <authorList>
            <person name="Phuengjayaem S."/>
            <person name="Tanasupawat S."/>
        </authorList>
    </citation>
    <scope>NUCLEOTIDE SEQUENCE</scope>
    <source>
        <strain evidence="1">SPB1-3</strain>
    </source>
</reference>
<sequence length="406" mass="45115">MEQQPDQNHWKANLSYLIAAQNFFLFGSSAVFFAILWYIALKSSSGTWMMLTTLATTLPQILISLWAGTWSDRFKRRDLLVIASVFTSVFTIVIAIIYYFLDRNLWLLLAIAAIRSLGNGISTPVANSLLPELTPKNRLTQANGINQTANSILLLISPLVSGYILGNLGIIYVFVIDLITSLGGIGVLLMIKEPEVKKFSQNEVKGSLSQITKGLRYTFDNRSLSLLMLFTVVGFILIAPSSQLSTLFVKRTFGTNVWLLTFNELFWTIGAALGGIFISLHSKIDNKIKWITLGFIGSGFCFAAMGVVKPFWVYLVFMFGSGICMPIIQGTTNILIQETVPNEWMGRVFSILQIVSTGIYPIAMLFFGPLADVVAIKWILVVTGLLLVVSAIGFYGRFKTKKFYIN</sequence>
<evidence type="ECO:0000313" key="2">
    <source>
        <dbReference type="Proteomes" id="UP001149860"/>
    </source>
</evidence>
<evidence type="ECO:0000313" key="1">
    <source>
        <dbReference type="EMBL" id="XFD39428.1"/>
    </source>
</evidence>
<organism evidence="1 2">
    <name type="scientific">Lentilactobacillus terminaliae</name>
    <dbReference type="NCBI Taxonomy" id="3003483"/>
    <lineage>
        <taxon>Bacteria</taxon>
        <taxon>Bacillati</taxon>
        <taxon>Bacillota</taxon>
        <taxon>Bacilli</taxon>
        <taxon>Lactobacillales</taxon>
        <taxon>Lactobacillaceae</taxon>
        <taxon>Lentilactobacillus</taxon>
    </lineage>
</organism>
<proteinExistence type="predicted"/>
<accession>A0ACD5DDF9</accession>
<protein>
    <submittedName>
        <fullName evidence="1">MFS transporter</fullName>
    </submittedName>
</protein>
<dbReference type="Proteomes" id="UP001149860">
    <property type="component" value="Chromosome"/>
</dbReference>
<dbReference type="EMBL" id="CP168151">
    <property type="protein sequence ID" value="XFD39428.1"/>
    <property type="molecule type" value="Genomic_DNA"/>
</dbReference>
<keyword evidence="2" id="KW-1185">Reference proteome</keyword>